<evidence type="ECO:0000313" key="4">
    <source>
        <dbReference type="Proteomes" id="UP000193648"/>
    </source>
</evidence>
<dbReference type="STRING" id="64571.A0A1Y2GXB7"/>
<dbReference type="Proteomes" id="UP000193648">
    <property type="component" value="Unassembled WGS sequence"/>
</dbReference>
<feature type="compositionally biased region" description="Pro residues" evidence="1">
    <location>
        <begin position="13"/>
        <end position="32"/>
    </location>
</feature>
<feature type="region of interest" description="Disordered" evidence="1">
    <location>
        <begin position="390"/>
        <end position="521"/>
    </location>
</feature>
<keyword evidence="2" id="KW-0812">Transmembrane</keyword>
<feature type="region of interest" description="Disordered" evidence="1">
    <location>
        <begin position="233"/>
        <end position="258"/>
    </location>
</feature>
<feature type="transmembrane region" description="Helical" evidence="2">
    <location>
        <begin position="100"/>
        <end position="124"/>
    </location>
</feature>
<dbReference type="AlphaFoldDB" id="A0A1Y2GXB7"/>
<dbReference type="RefSeq" id="XP_021884695.1">
    <property type="nucleotide sequence ID" value="XM_022023032.1"/>
</dbReference>
<feature type="compositionally biased region" description="Low complexity" evidence="1">
    <location>
        <begin position="68"/>
        <end position="83"/>
    </location>
</feature>
<feature type="compositionally biased region" description="Low complexity" evidence="1">
    <location>
        <begin position="414"/>
        <end position="439"/>
    </location>
</feature>
<feature type="compositionally biased region" description="Low complexity" evidence="1">
    <location>
        <begin position="461"/>
        <end position="472"/>
    </location>
</feature>
<sequence length="521" mass="56323">MATAPTRSVRPPTTRPPTPRPTPITPPRPPATPSRTNPPVTPPVSRPSTAVPPVRTTPSARPGTSVTSPPKSSSLPLSPSSNVGRGGSNNGGDDGGINGAAVAGIVVGLIAVLVGSVIGGFLLLKQRRKRLMLVGRGNHAGSSRKYGGYPGPDLNHQPPKPSYRRGSNHQRAASGSYGHYGNNDDYEGFSYANNRTNVENRGTYDVYDDKSYHAAAAGLGGARRMMANNYTNDETRQQLNPRSRGENERSAQTYGTGRDVEIEKELTPQEQERERQLDLQMQARLLSLAGEGKAAPGATAPPLSSPKAYSPLARSPRGPYPFPPRPISNVHYFQNSGGGYGYNSNNIDDRMPPPQHSPDHAAYSAQYQKQEYYDPQEYYYSQAYPSDEYPQYGAESYGNGNAQGHTMVHHSYPNQQQNGPSQQQQQLLQQQQQHLSSNSYGLIPPSVVGRSREQQQHNQGATANARATSTNNVSKSSHVSAQGSPDVSENGPSAEKEEYRESVHGDVSSFLVVESTPKINN</sequence>
<accession>A0A1Y2GXB7</accession>
<proteinExistence type="predicted"/>
<protein>
    <submittedName>
        <fullName evidence="3">Uncharacterized protein</fullName>
    </submittedName>
</protein>
<reference evidence="3 4" key="1">
    <citation type="submission" date="2016-07" db="EMBL/GenBank/DDBJ databases">
        <title>Pervasive Adenine N6-methylation of Active Genes in Fungi.</title>
        <authorList>
            <consortium name="DOE Joint Genome Institute"/>
            <person name="Mondo S.J."/>
            <person name="Dannebaum R.O."/>
            <person name="Kuo R.C."/>
            <person name="Labutti K."/>
            <person name="Haridas S."/>
            <person name="Kuo A."/>
            <person name="Salamov A."/>
            <person name="Ahrendt S.R."/>
            <person name="Lipzen A."/>
            <person name="Sullivan W."/>
            <person name="Andreopoulos W.B."/>
            <person name="Clum A."/>
            <person name="Lindquist E."/>
            <person name="Daum C."/>
            <person name="Ramamoorthy G.K."/>
            <person name="Gryganskyi A."/>
            <person name="Culley D."/>
            <person name="Magnuson J.K."/>
            <person name="James T.Y."/>
            <person name="O'Malley M.A."/>
            <person name="Stajich J.E."/>
            <person name="Spatafora J.W."/>
            <person name="Visel A."/>
            <person name="Grigoriev I.V."/>
        </authorList>
    </citation>
    <scope>NUCLEOTIDE SEQUENCE [LARGE SCALE GENOMIC DNA]</scope>
    <source>
        <strain evidence="3 4">NRRL 3116</strain>
    </source>
</reference>
<feature type="region of interest" description="Disordered" evidence="1">
    <location>
        <begin position="292"/>
        <end position="323"/>
    </location>
</feature>
<evidence type="ECO:0000313" key="3">
    <source>
        <dbReference type="EMBL" id="ORZ26948.1"/>
    </source>
</evidence>
<feature type="compositionally biased region" description="Low complexity" evidence="1">
    <location>
        <begin position="1"/>
        <end position="12"/>
    </location>
</feature>
<evidence type="ECO:0000256" key="2">
    <source>
        <dbReference type="SAM" id="Phobius"/>
    </source>
</evidence>
<evidence type="ECO:0000256" key="1">
    <source>
        <dbReference type="SAM" id="MobiDB-lite"/>
    </source>
</evidence>
<gene>
    <name evidence="3" type="ORF">BCR41DRAFT_347111</name>
</gene>
<feature type="compositionally biased region" description="Polar residues" evidence="1">
    <location>
        <begin position="56"/>
        <end position="67"/>
    </location>
</feature>
<organism evidence="3 4">
    <name type="scientific">Lobosporangium transversale</name>
    <dbReference type="NCBI Taxonomy" id="64571"/>
    <lineage>
        <taxon>Eukaryota</taxon>
        <taxon>Fungi</taxon>
        <taxon>Fungi incertae sedis</taxon>
        <taxon>Mucoromycota</taxon>
        <taxon>Mortierellomycotina</taxon>
        <taxon>Mortierellomycetes</taxon>
        <taxon>Mortierellales</taxon>
        <taxon>Mortierellaceae</taxon>
        <taxon>Lobosporangium</taxon>
    </lineage>
</organism>
<dbReference type="InParanoid" id="A0A1Y2GXB7"/>
<feature type="compositionally biased region" description="Basic and acidic residues" evidence="1">
    <location>
        <begin position="494"/>
        <end position="504"/>
    </location>
</feature>
<keyword evidence="2" id="KW-0472">Membrane</keyword>
<keyword evidence="4" id="KW-1185">Reference proteome</keyword>
<feature type="compositionally biased region" description="Polar residues" evidence="1">
    <location>
        <begin position="473"/>
        <end position="491"/>
    </location>
</feature>
<comment type="caution">
    <text evidence="3">The sequence shown here is derived from an EMBL/GenBank/DDBJ whole genome shotgun (WGS) entry which is preliminary data.</text>
</comment>
<dbReference type="GeneID" id="33564876"/>
<name>A0A1Y2GXB7_9FUNG</name>
<feature type="region of interest" description="Disordered" evidence="1">
    <location>
        <begin position="138"/>
        <end position="178"/>
    </location>
</feature>
<dbReference type="EMBL" id="MCFF01000005">
    <property type="protein sequence ID" value="ORZ26948.1"/>
    <property type="molecule type" value="Genomic_DNA"/>
</dbReference>
<feature type="region of interest" description="Disordered" evidence="1">
    <location>
        <begin position="1"/>
        <end position="91"/>
    </location>
</feature>
<feature type="region of interest" description="Disordered" evidence="1">
    <location>
        <begin position="340"/>
        <end position="363"/>
    </location>
</feature>
<keyword evidence="2" id="KW-1133">Transmembrane helix</keyword>